<feature type="signal peptide" evidence="1">
    <location>
        <begin position="1"/>
        <end position="16"/>
    </location>
</feature>
<accession>D2A672</accession>
<dbReference type="InParanoid" id="D2A672"/>
<dbReference type="SMR" id="D2A672"/>
<dbReference type="SUPFAM" id="SSF47565">
    <property type="entry name" value="Insect pheromone/odorant-binding proteins"/>
    <property type="match status" value="1"/>
</dbReference>
<keyword evidence="3" id="KW-1185">Reference proteome</keyword>
<evidence type="ECO:0000313" key="2">
    <source>
        <dbReference type="EMBL" id="EFA05742.1"/>
    </source>
</evidence>
<dbReference type="HOGENOM" id="CLU_1878080_0_0_1"/>
<dbReference type="GO" id="GO:0005615">
    <property type="term" value="C:extracellular space"/>
    <property type="evidence" value="ECO:0000318"/>
    <property type="project" value="GO_Central"/>
</dbReference>
<gene>
    <name evidence="2" type="primary">TcOBP6D</name>
    <name evidence="2" type="ORF">TcasGA2_TC015656</name>
</gene>
<dbReference type="PhylomeDB" id="D2A672"/>
<evidence type="ECO:0000313" key="3">
    <source>
        <dbReference type="Proteomes" id="UP000007266"/>
    </source>
</evidence>
<keyword evidence="1" id="KW-0732">Signal</keyword>
<dbReference type="InterPro" id="IPR036728">
    <property type="entry name" value="PBP_GOBP_sf"/>
</dbReference>
<dbReference type="Pfam" id="PF01395">
    <property type="entry name" value="PBP_GOBP"/>
    <property type="match status" value="1"/>
</dbReference>
<dbReference type="GO" id="GO:0005549">
    <property type="term" value="F:odorant binding"/>
    <property type="evidence" value="ECO:0007669"/>
    <property type="project" value="InterPro"/>
</dbReference>
<dbReference type="GO" id="GO:0007608">
    <property type="term" value="P:sensory perception of smell"/>
    <property type="evidence" value="ECO:0000318"/>
    <property type="project" value="GO_Central"/>
</dbReference>
<name>D2A672_TRICA</name>
<proteinExistence type="predicted"/>
<organism evidence="2 3">
    <name type="scientific">Tribolium castaneum</name>
    <name type="common">Red flour beetle</name>
    <dbReference type="NCBI Taxonomy" id="7070"/>
    <lineage>
        <taxon>Eukaryota</taxon>
        <taxon>Metazoa</taxon>
        <taxon>Ecdysozoa</taxon>
        <taxon>Arthropoda</taxon>
        <taxon>Hexapoda</taxon>
        <taxon>Insecta</taxon>
        <taxon>Pterygota</taxon>
        <taxon>Neoptera</taxon>
        <taxon>Endopterygota</taxon>
        <taxon>Coleoptera</taxon>
        <taxon>Polyphaga</taxon>
        <taxon>Cucujiformia</taxon>
        <taxon>Tenebrionidae</taxon>
        <taxon>Tenebrionidae incertae sedis</taxon>
        <taxon>Tribolium</taxon>
    </lineage>
</organism>
<feature type="chain" id="PRO_5003027542" evidence="1">
    <location>
        <begin position="17"/>
        <end position="136"/>
    </location>
</feature>
<dbReference type="CDD" id="cd23992">
    <property type="entry name" value="PBP_GOBP"/>
    <property type="match status" value="1"/>
</dbReference>
<dbReference type="Proteomes" id="UP000007266">
    <property type="component" value="Linkage group 6"/>
</dbReference>
<sequence>MCRLFVVLSLFVASQALDVEKIRNELMADKNFVELRNKCLDKLGLKEEDLRDLKFDGDVSEDLMCFGKCIQEEDGLLDSEGNLNEEKLEKKIETMPFLSRVSDDTKNNIMECLKEIGKIETCQDFGKQRDCIHKYV</sequence>
<dbReference type="AlphaFoldDB" id="D2A672"/>
<dbReference type="STRING" id="7070.D2A672"/>
<dbReference type="OMA" id="KNNIMEC"/>
<reference evidence="2 3" key="1">
    <citation type="journal article" date="2008" name="Nature">
        <title>The genome of the model beetle and pest Tribolium castaneum.</title>
        <authorList>
            <consortium name="Tribolium Genome Sequencing Consortium"/>
            <person name="Richards S."/>
            <person name="Gibbs R.A."/>
            <person name="Weinstock G.M."/>
            <person name="Brown S.J."/>
            <person name="Denell R."/>
            <person name="Beeman R.W."/>
            <person name="Gibbs R."/>
            <person name="Beeman R.W."/>
            <person name="Brown S.J."/>
            <person name="Bucher G."/>
            <person name="Friedrich M."/>
            <person name="Grimmelikhuijzen C.J."/>
            <person name="Klingler M."/>
            <person name="Lorenzen M."/>
            <person name="Richards S."/>
            <person name="Roth S."/>
            <person name="Schroder R."/>
            <person name="Tautz D."/>
            <person name="Zdobnov E.M."/>
            <person name="Muzny D."/>
            <person name="Gibbs R.A."/>
            <person name="Weinstock G.M."/>
            <person name="Attaway T."/>
            <person name="Bell S."/>
            <person name="Buhay C.J."/>
            <person name="Chandrabose M.N."/>
            <person name="Chavez D."/>
            <person name="Clerk-Blankenburg K.P."/>
            <person name="Cree A."/>
            <person name="Dao M."/>
            <person name="Davis C."/>
            <person name="Chacko J."/>
            <person name="Dinh H."/>
            <person name="Dugan-Rocha S."/>
            <person name="Fowler G."/>
            <person name="Garner T.T."/>
            <person name="Garnes J."/>
            <person name="Gnirke A."/>
            <person name="Hawes A."/>
            <person name="Hernandez J."/>
            <person name="Hines S."/>
            <person name="Holder M."/>
            <person name="Hume J."/>
            <person name="Jhangiani S.N."/>
            <person name="Joshi V."/>
            <person name="Khan Z.M."/>
            <person name="Jackson L."/>
            <person name="Kovar C."/>
            <person name="Kowis A."/>
            <person name="Lee S."/>
            <person name="Lewis L.R."/>
            <person name="Margolis J."/>
            <person name="Morgan M."/>
            <person name="Nazareth L.V."/>
            <person name="Nguyen N."/>
            <person name="Okwuonu G."/>
            <person name="Parker D."/>
            <person name="Richards S."/>
            <person name="Ruiz S.J."/>
            <person name="Santibanez J."/>
            <person name="Savard J."/>
            <person name="Scherer S.E."/>
            <person name="Schneider B."/>
            <person name="Sodergren E."/>
            <person name="Tautz D."/>
            <person name="Vattahil S."/>
            <person name="Villasana D."/>
            <person name="White C.S."/>
            <person name="Wright R."/>
            <person name="Park Y."/>
            <person name="Beeman R.W."/>
            <person name="Lord J."/>
            <person name="Oppert B."/>
            <person name="Lorenzen M."/>
            <person name="Brown S."/>
            <person name="Wang L."/>
            <person name="Savard J."/>
            <person name="Tautz D."/>
            <person name="Richards S."/>
            <person name="Weinstock G."/>
            <person name="Gibbs R.A."/>
            <person name="Liu Y."/>
            <person name="Worley K."/>
            <person name="Weinstock G."/>
            <person name="Elsik C.G."/>
            <person name="Reese J.T."/>
            <person name="Elhaik E."/>
            <person name="Landan G."/>
            <person name="Graur D."/>
            <person name="Arensburger P."/>
            <person name="Atkinson P."/>
            <person name="Beeman R.W."/>
            <person name="Beidler J."/>
            <person name="Brown S.J."/>
            <person name="Demuth J.P."/>
            <person name="Drury D.W."/>
            <person name="Du Y.Z."/>
            <person name="Fujiwara H."/>
            <person name="Lorenzen M."/>
            <person name="Maselli V."/>
            <person name="Osanai M."/>
            <person name="Park Y."/>
            <person name="Robertson H.M."/>
            <person name="Tu Z."/>
            <person name="Wang J.J."/>
            <person name="Wang S."/>
            <person name="Richards S."/>
            <person name="Song H."/>
            <person name="Zhang L."/>
            <person name="Sodergren E."/>
            <person name="Werner D."/>
            <person name="Stanke M."/>
            <person name="Morgenstern B."/>
            <person name="Solovyev V."/>
            <person name="Kosarev P."/>
            <person name="Brown G."/>
            <person name="Chen H.C."/>
            <person name="Ermolaeva O."/>
            <person name="Hlavina W."/>
            <person name="Kapustin Y."/>
            <person name="Kiryutin B."/>
            <person name="Kitts P."/>
            <person name="Maglott D."/>
            <person name="Pruitt K."/>
            <person name="Sapojnikov V."/>
            <person name="Souvorov A."/>
            <person name="Mackey A.J."/>
            <person name="Waterhouse R.M."/>
            <person name="Wyder S."/>
            <person name="Zdobnov E.M."/>
            <person name="Zdobnov E.M."/>
            <person name="Wyder S."/>
            <person name="Kriventseva E.V."/>
            <person name="Kadowaki T."/>
            <person name="Bork P."/>
            <person name="Aranda M."/>
            <person name="Bao R."/>
            <person name="Beermann A."/>
            <person name="Berns N."/>
            <person name="Bolognesi R."/>
            <person name="Bonneton F."/>
            <person name="Bopp D."/>
            <person name="Brown S.J."/>
            <person name="Bucher G."/>
            <person name="Butts T."/>
            <person name="Chaumot A."/>
            <person name="Denell R.E."/>
            <person name="Ferrier D.E."/>
            <person name="Friedrich M."/>
            <person name="Gordon C.M."/>
            <person name="Jindra M."/>
            <person name="Klingler M."/>
            <person name="Lan Q."/>
            <person name="Lattorff H.M."/>
            <person name="Laudet V."/>
            <person name="von Levetsow C."/>
            <person name="Liu Z."/>
            <person name="Lutz R."/>
            <person name="Lynch J.A."/>
            <person name="da Fonseca R.N."/>
            <person name="Posnien N."/>
            <person name="Reuter R."/>
            <person name="Roth S."/>
            <person name="Savard J."/>
            <person name="Schinko J.B."/>
            <person name="Schmitt C."/>
            <person name="Schoppmeier M."/>
            <person name="Schroder R."/>
            <person name="Shippy T.D."/>
            <person name="Simonnet F."/>
            <person name="Marques-Souza H."/>
            <person name="Tautz D."/>
            <person name="Tomoyasu Y."/>
            <person name="Trauner J."/>
            <person name="Van der Zee M."/>
            <person name="Vervoort M."/>
            <person name="Wittkopp N."/>
            <person name="Wimmer E.A."/>
            <person name="Yang X."/>
            <person name="Jones A.K."/>
            <person name="Sattelle D.B."/>
            <person name="Ebert P.R."/>
            <person name="Nelson D."/>
            <person name="Scott J.G."/>
            <person name="Beeman R.W."/>
            <person name="Muthukrishnan S."/>
            <person name="Kramer K.J."/>
            <person name="Arakane Y."/>
            <person name="Beeman R.W."/>
            <person name="Zhu Q."/>
            <person name="Hogenkamp D."/>
            <person name="Dixit R."/>
            <person name="Oppert B."/>
            <person name="Jiang H."/>
            <person name="Zou Z."/>
            <person name="Marshall J."/>
            <person name="Elpidina E."/>
            <person name="Vinokurov K."/>
            <person name="Oppert C."/>
            <person name="Zou Z."/>
            <person name="Evans J."/>
            <person name="Lu Z."/>
            <person name="Zhao P."/>
            <person name="Sumathipala N."/>
            <person name="Altincicek B."/>
            <person name="Vilcinskas A."/>
            <person name="Williams M."/>
            <person name="Hultmark D."/>
            <person name="Hetru C."/>
            <person name="Jiang H."/>
            <person name="Grimmelikhuijzen C.J."/>
            <person name="Hauser F."/>
            <person name="Cazzamali G."/>
            <person name="Williamson M."/>
            <person name="Park Y."/>
            <person name="Li B."/>
            <person name="Tanaka Y."/>
            <person name="Predel R."/>
            <person name="Neupert S."/>
            <person name="Schachtner J."/>
            <person name="Verleyen P."/>
            <person name="Raible F."/>
            <person name="Bork P."/>
            <person name="Friedrich M."/>
            <person name="Walden K.K."/>
            <person name="Robertson H.M."/>
            <person name="Angeli S."/>
            <person name="Foret S."/>
            <person name="Bucher G."/>
            <person name="Schuetz S."/>
            <person name="Maleszka R."/>
            <person name="Wimmer E.A."/>
            <person name="Beeman R.W."/>
            <person name="Lorenzen M."/>
            <person name="Tomoyasu Y."/>
            <person name="Miller S.C."/>
            <person name="Grossmann D."/>
            <person name="Bucher G."/>
        </authorList>
    </citation>
    <scope>NUCLEOTIDE SEQUENCE [LARGE SCALE GENOMIC DNA]</scope>
    <source>
        <strain evidence="2 3">Georgia GA2</strain>
    </source>
</reference>
<reference evidence="2 3" key="2">
    <citation type="journal article" date="2010" name="Nucleic Acids Res.">
        <title>BeetleBase in 2010: revisions to provide comprehensive genomic information for Tribolium castaneum.</title>
        <authorList>
            <person name="Kim H.S."/>
            <person name="Murphy T."/>
            <person name="Xia J."/>
            <person name="Caragea D."/>
            <person name="Park Y."/>
            <person name="Beeman R.W."/>
            <person name="Lorenzen M.D."/>
            <person name="Butcher S."/>
            <person name="Manak J.R."/>
            <person name="Brown S.J."/>
        </authorList>
    </citation>
    <scope>GENOME REANNOTATION</scope>
    <source>
        <strain evidence="2 3">Georgia GA2</strain>
    </source>
</reference>
<dbReference type="Gene3D" id="1.10.238.20">
    <property type="entry name" value="Pheromone/general odorant binding protein domain"/>
    <property type="match status" value="1"/>
</dbReference>
<dbReference type="EMBL" id="KQ971346">
    <property type="protein sequence ID" value="EFA05742.1"/>
    <property type="molecule type" value="Genomic_DNA"/>
</dbReference>
<protein>
    <submittedName>
        <fullName evidence="2">Odorant binding protein 4</fullName>
    </submittedName>
</protein>
<evidence type="ECO:0000256" key="1">
    <source>
        <dbReference type="SAM" id="SignalP"/>
    </source>
</evidence>
<dbReference type="InterPro" id="IPR006170">
    <property type="entry name" value="PBP/GOBP"/>
</dbReference>